<reference evidence="2 3" key="1">
    <citation type="submission" date="2018-10" db="EMBL/GenBank/DDBJ databases">
        <title>Genomic Encyclopedia of Archaeal and Bacterial Type Strains, Phase II (KMG-II): from individual species to whole genera.</title>
        <authorList>
            <person name="Goeker M."/>
        </authorList>
    </citation>
    <scope>NUCLEOTIDE SEQUENCE [LARGE SCALE GENOMIC DNA]</scope>
    <source>
        <strain evidence="2 3">DSM 25217</strain>
    </source>
</reference>
<protein>
    <submittedName>
        <fullName evidence="2">Uncharacterized protein</fullName>
    </submittedName>
</protein>
<evidence type="ECO:0000256" key="1">
    <source>
        <dbReference type="SAM" id="Phobius"/>
    </source>
</evidence>
<evidence type="ECO:0000313" key="3">
    <source>
        <dbReference type="Proteomes" id="UP000271227"/>
    </source>
</evidence>
<keyword evidence="3" id="KW-1185">Reference proteome</keyword>
<keyword evidence="1" id="KW-0472">Membrane</keyword>
<organism evidence="2 3">
    <name type="scientific">Eilatimonas milleporae</name>
    <dbReference type="NCBI Taxonomy" id="911205"/>
    <lineage>
        <taxon>Bacteria</taxon>
        <taxon>Pseudomonadati</taxon>
        <taxon>Pseudomonadota</taxon>
        <taxon>Alphaproteobacteria</taxon>
        <taxon>Kordiimonadales</taxon>
        <taxon>Kordiimonadaceae</taxon>
        <taxon>Eilatimonas</taxon>
    </lineage>
</organism>
<accession>A0A3M0D7E9</accession>
<evidence type="ECO:0000313" key="2">
    <source>
        <dbReference type="EMBL" id="RMB12193.1"/>
    </source>
</evidence>
<dbReference type="InParanoid" id="A0A3M0D7E9"/>
<keyword evidence="1" id="KW-0812">Transmembrane</keyword>
<feature type="transmembrane region" description="Helical" evidence="1">
    <location>
        <begin position="53"/>
        <end position="72"/>
    </location>
</feature>
<proteinExistence type="predicted"/>
<comment type="caution">
    <text evidence="2">The sequence shown here is derived from an EMBL/GenBank/DDBJ whole genome shotgun (WGS) entry which is preliminary data.</text>
</comment>
<feature type="transmembrane region" description="Helical" evidence="1">
    <location>
        <begin position="78"/>
        <end position="99"/>
    </location>
</feature>
<gene>
    <name evidence="2" type="ORF">BXY39_0685</name>
</gene>
<dbReference type="AlphaFoldDB" id="A0A3M0D7E9"/>
<sequence length="119" mass="13126">MYRAPGGQSHGITAERMEYRKWEATLHGKPNDGEVGDGTVNLKALRRRAMVETAIVSPLCVTALEVIGMTALQIPFSAARIVVELPVAICLYYAVRYCLLERDAFRRAGVPVHKQGRGD</sequence>
<dbReference type="Proteomes" id="UP000271227">
    <property type="component" value="Unassembled WGS sequence"/>
</dbReference>
<name>A0A3M0D7E9_9PROT</name>
<dbReference type="EMBL" id="REFR01000009">
    <property type="protein sequence ID" value="RMB12193.1"/>
    <property type="molecule type" value="Genomic_DNA"/>
</dbReference>
<keyword evidence="1" id="KW-1133">Transmembrane helix</keyword>